<dbReference type="AlphaFoldDB" id="A0A1D2MGE2"/>
<dbReference type="Proteomes" id="UP000094527">
    <property type="component" value="Unassembled WGS sequence"/>
</dbReference>
<dbReference type="OrthoDB" id="413313at2759"/>
<dbReference type="STRING" id="48709.A0A1D2MGE2"/>
<sequence>MSDHGFKTGRILDFPTRFIGVRTPFVYFVMSPWFKKKYARAYQILLVNQDRISTASDFHETLVDLITLEHITAEAIQAREQDLAMLTSLPRGISQFLPIPLSRTSRMAGVEDHWRRIGVPFLSFKDTKAVSWAVLCREQQEISTTDPAVVEVTTFGLDFINSILAKFPECTVLSLARVKNARIVASMKKKTNDTKSCSRLPLVILHLMRQSCGKRMGRGTFLASGTIERTNLYGNQSHCIEDKDTRAVCYCKDLIS</sequence>
<gene>
    <name evidence="1" type="ORF">Ocin01_14752</name>
</gene>
<dbReference type="Pfam" id="PF02995">
    <property type="entry name" value="DUF229"/>
    <property type="match status" value="1"/>
</dbReference>
<keyword evidence="2" id="KW-1185">Reference proteome</keyword>
<comment type="caution">
    <text evidence="1">The sequence shown here is derived from an EMBL/GenBank/DDBJ whole genome shotgun (WGS) entry which is preliminary data.</text>
</comment>
<proteinExistence type="predicted"/>
<evidence type="ECO:0000313" key="1">
    <source>
        <dbReference type="EMBL" id="ODM91934.1"/>
    </source>
</evidence>
<dbReference type="EMBL" id="LJIJ01001377">
    <property type="protein sequence ID" value="ODM91934.1"/>
    <property type="molecule type" value="Genomic_DNA"/>
</dbReference>
<dbReference type="InterPro" id="IPR004245">
    <property type="entry name" value="DUF229"/>
</dbReference>
<dbReference type="PANTHER" id="PTHR10974:SF1">
    <property type="entry name" value="FI08016P-RELATED"/>
    <property type="match status" value="1"/>
</dbReference>
<reference evidence="1 2" key="1">
    <citation type="journal article" date="2016" name="Genome Biol. Evol.">
        <title>Gene Family Evolution Reflects Adaptation to Soil Environmental Stressors in the Genome of the Collembolan Orchesella cincta.</title>
        <authorList>
            <person name="Faddeeva-Vakhrusheva A."/>
            <person name="Derks M.F."/>
            <person name="Anvar S.Y."/>
            <person name="Agamennone V."/>
            <person name="Suring W."/>
            <person name="Smit S."/>
            <person name="van Straalen N.M."/>
            <person name="Roelofs D."/>
        </authorList>
    </citation>
    <scope>NUCLEOTIDE SEQUENCE [LARGE SCALE GENOMIC DNA]</scope>
    <source>
        <tissue evidence="1">Mixed pool</tissue>
    </source>
</reference>
<evidence type="ECO:0000313" key="2">
    <source>
        <dbReference type="Proteomes" id="UP000094527"/>
    </source>
</evidence>
<accession>A0A1D2MGE2</accession>
<dbReference type="GO" id="GO:0005615">
    <property type="term" value="C:extracellular space"/>
    <property type="evidence" value="ECO:0007669"/>
    <property type="project" value="TreeGrafter"/>
</dbReference>
<name>A0A1D2MGE2_ORCCI</name>
<protein>
    <submittedName>
        <fullName evidence="1">Uncharacterized protein</fullName>
    </submittedName>
</protein>
<dbReference type="PANTHER" id="PTHR10974">
    <property type="entry name" value="FI08016P-RELATED"/>
    <property type="match status" value="1"/>
</dbReference>
<organism evidence="1 2">
    <name type="scientific">Orchesella cincta</name>
    <name type="common">Springtail</name>
    <name type="synonym">Podura cincta</name>
    <dbReference type="NCBI Taxonomy" id="48709"/>
    <lineage>
        <taxon>Eukaryota</taxon>
        <taxon>Metazoa</taxon>
        <taxon>Ecdysozoa</taxon>
        <taxon>Arthropoda</taxon>
        <taxon>Hexapoda</taxon>
        <taxon>Collembola</taxon>
        <taxon>Entomobryomorpha</taxon>
        <taxon>Entomobryoidea</taxon>
        <taxon>Orchesellidae</taxon>
        <taxon>Orchesellinae</taxon>
        <taxon>Orchesella</taxon>
    </lineage>
</organism>